<name>A0A8C6MPN5_MUSSI</name>
<dbReference type="Ensembl" id="ENSMSIT00000004196.1">
    <property type="protein sequence ID" value="ENSMSIP00000003319.1"/>
    <property type="gene ID" value="ENSMSIG00000003091.1"/>
</dbReference>
<dbReference type="Proteomes" id="UP000694415">
    <property type="component" value="Unplaced"/>
</dbReference>
<keyword evidence="1" id="KW-0812">Transmembrane</keyword>
<reference evidence="2" key="2">
    <citation type="submission" date="2025-09" db="UniProtKB">
        <authorList>
            <consortium name="Ensembl"/>
        </authorList>
    </citation>
    <scope>IDENTIFICATION</scope>
</reference>
<evidence type="ECO:0000313" key="3">
    <source>
        <dbReference type="Proteomes" id="UP000694415"/>
    </source>
</evidence>
<accession>A0A8C6MPN5</accession>
<evidence type="ECO:0000313" key="2">
    <source>
        <dbReference type="Ensembl" id="ENSMSIP00000003319.1"/>
    </source>
</evidence>
<feature type="transmembrane region" description="Helical" evidence="1">
    <location>
        <begin position="28"/>
        <end position="46"/>
    </location>
</feature>
<proteinExistence type="predicted"/>
<dbReference type="AlphaFoldDB" id="A0A8C6MPN5"/>
<feature type="transmembrane region" description="Helical" evidence="1">
    <location>
        <begin position="58"/>
        <end position="78"/>
    </location>
</feature>
<evidence type="ECO:0000256" key="1">
    <source>
        <dbReference type="SAM" id="Phobius"/>
    </source>
</evidence>
<keyword evidence="1" id="KW-1133">Transmembrane helix</keyword>
<sequence>FRGGRHCCFQVDEHSYLSPASLSHFQDIFNSLFSCVFLGGGIYFAFKARRLLPKPYLTAMILMGAAAICSFIDMLLQFQHFRGLRLRKYVYKFTF</sequence>
<keyword evidence="3" id="KW-1185">Reference proteome</keyword>
<protein>
    <submittedName>
        <fullName evidence="2">Uncharacterized protein</fullName>
    </submittedName>
</protein>
<organism evidence="2 3">
    <name type="scientific">Mus spicilegus</name>
    <name type="common">Mound-building mouse</name>
    <dbReference type="NCBI Taxonomy" id="10103"/>
    <lineage>
        <taxon>Eukaryota</taxon>
        <taxon>Metazoa</taxon>
        <taxon>Chordata</taxon>
        <taxon>Craniata</taxon>
        <taxon>Vertebrata</taxon>
        <taxon>Euteleostomi</taxon>
        <taxon>Mammalia</taxon>
        <taxon>Eutheria</taxon>
        <taxon>Euarchontoglires</taxon>
        <taxon>Glires</taxon>
        <taxon>Rodentia</taxon>
        <taxon>Myomorpha</taxon>
        <taxon>Muroidea</taxon>
        <taxon>Muridae</taxon>
        <taxon>Murinae</taxon>
        <taxon>Mus</taxon>
        <taxon>Mus</taxon>
    </lineage>
</organism>
<keyword evidence="1" id="KW-0472">Membrane</keyword>
<reference evidence="2" key="1">
    <citation type="submission" date="2025-08" db="UniProtKB">
        <authorList>
            <consortium name="Ensembl"/>
        </authorList>
    </citation>
    <scope>IDENTIFICATION</scope>
</reference>